<keyword evidence="2" id="KW-0378">Hydrolase</keyword>
<keyword evidence="1" id="KW-0645">Protease</keyword>
<dbReference type="InterPro" id="IPR036852">
    <property type="entry name" value="Peptidase_S8/S53_dom_sf"/>
</dbReference>
<comment type="caution">
    <text evidence="4">Lacks conserved residue(s) required for the propagation of feature annotation.</text>
</comment>
<accession>A0A060BP90</accession>
<evidence type="ECO:0000256" key="1">
    <source>
        <dbReference type="ARBA" id="ARBA00022670"/>
    </source>
</evidence>
<feature type="domain" description="Peptidase S8/S53" evidence="5">
    <location>
        <begin position="20"/>
        <end position="71"/>
    </location>
</feature>
<dbReference type="InterPro" id="IPR023828">
    <property type="entry name" value="Peptidase_S8_Ser-AS"/>
</dbReference>
<reference evidence="6" key="1">
    <citation type="journal article" date="2013" name="Environ. Microbiol.">
        <title>Seasonally variable intestinal metagenomes of the red palm weevil (Rhynchophorus ferrugineus).</title>
        <authorList>
            <person name="Jia S."/>
            <person name="Zhang X."/>
            <person name="Zhang G."/>
            <person name="Yin A."/>
            <person name="Zhang S."/>
            <person name="Li F."/>
            <person name="Wang L."/>
            <person name="Zhao D."/>
            <person name="Yun Q."/>
            <person name="Tala"/>
            <person name="Wang J."/>
            <person name="Sun G."/>
            <person name="Baabdullah M."/>
            <person name="Yu X."/>
            <person name="Hu S."/>
            <person name="Al-Mssallem I.S."/>
            <person name="Yu J."/>
        </authorList>
    </citation>
    <scope>NUCLEOTIDE SEQUENCE</scope>
</reference>
<proteinExistence type="inferred from homology"/>
<evidence type="ECO:0000256" key="4">
    <source>
        <dbReference type="PROSITE-ProRule" id="PRU01240"/>
    </source>
</evidence>
<evidence type="ECO:0000313" key="6">
    <source>
        <dbReference type="EMBL" id="AIA86148.1"/>
    </source>
</evidence>
<dbReference type="Gene3D" id="3.40.50.200">
    <property type="entry name" value="Peptidase S8/S53 domain"/>
    <property type="match status" value="1"/>
</dbReference>
<comment type="similarity">
    <text evidence="4">Belongs to the peptidase S8 family.</text>
</comment>
<dbReference type="EMBL" id="KF118885">
    <property type="protein sequence ID" value="AIA86148.1"/>
    <property type="molecule type" value="Genomic_DNA"/>
</dbReference>
<dbReference type="SUPFAM" id="SSF52743">
    <property type="entry name" value="Subtilisin-like"/>
    <property type="match status" value="1"/>
</dbReference>
<dbReference type="GO" id="GO:0006508">
    <property type="term" value="P:proteolysis"/>
    <property type="evidence" value="ECO:0007669"/>
    <property type="project" value="UniProtKB-KW"/>
</dbReference>
<keyword evidence="3" id="KW-0720">Serine protease</keyword>
<name>A0A060BP90_9GAMM</name>
<evidence type="ECO:0000259" key="5">
    <source>
        <dbReference type="Pfam" id="PF00082"/>
    </source>
</evidence>
<protein>
    <submittedName>
        <fullName evidence="6">CAZy families CBM5 protein</fullName>
    </submittedName>
</protein>
<organism evidence="6">
    <name type="scientific">uncultured Pseudoalteromonas sp</name>
    <dbReference type="NCBI Taxonomy" id="114053"/>
    <lineage>
        <taxon>Bacteria</taxon>
        <taxon>Pseudomonadati</taxon>
        <taxon>Pseudomonadota</taxon>
        <taxon>Gammaproteobacteria</taxon>
        <taxon>Alteromonadales</taxon>
        <taxon>Pseudoalteromonadaceae</taxon>
        <taxon>Pseudoalteromonas</taxon>
        <taxon>environmental samples</taxon>
    </lineage>
</organism>
<dbReference type="GO" id="GO:0004252">
    <property type="term" value="F:serine-type endopeptidase activity"/>
    <property type="evidence" value="ECO:0007669"/>
    <property type="project" value="InterPro"/>
</dbReference>
<dbReference type="PROSITE" id="PS51892">
    <property type="entry name" value="SUBTILASE"/>
    <property type="match status" value="1"/>
</dbReference>
<dbReference type="AlphaFoldDB" id="A0A060BP90"/>
<sequence>MTSTDYSEGIGAPHPVAGLVGTSMAAPHVSGTAAVLWSLHPAASARQIRQTLLAMADDRGAVGPDPHFGFGRLNFHRAFTGDRHDAR</sequence>
<evidence type="ECO:0000256" key="2">
    <source>
        <dbReference type="ARBA" id="ARBA00022801"/>
    </source>
</evidence>
<evidence type="ECO:0000256" key="3">
    <source>
        <dbReference type="ARBA" id="ARBA00022825"/>
    </source>
</evidence>
<dbReference type="PROSITE" id="PS00138">
    <property type="entry name" value="SUBTILASE_SER"/>
    <property type="match status" value="1"/>
</dbReference>
<dbReference type="InterPro" id="IPR000209">
    <property type="entry name" value="Peptidase_S8/S53_dom"/>
</dbReference>
<dbReference type="Pfam" id="PF00082">
    <property type="entry name" value="Peptidase_S8"/>
    <property type="match status" value="1"/>
</dbReference>